<evidence type="ECO:0000256" key="4">
    <source>
        <dbReference type="ARBA" id="ARBA00022552"/>
    </source>
</evidence>
<name>A0A2S8FU79_9BACT</name>
<evidence type="ECO:0000256" key="2">
    <source>
        <dbReference type="ARBA" id="ARBA00005528"/>
    </source>
</evidence>
<evidence type="ECO:0000256" key="10">
    <source>
        <dbReference type="PIRNR" id="PIRNR015601"/>
    </source>
</evidence>
<evidence type="ECO:0000256" key="9">
    <source>
        <dbReference type="ARBA" id="ARBA00047944"/>
    </source>
</evidence>
<evidence type="ECO:0000313" key="13">
    <source>
        <dbReference type="EMBL" id="PQO35738.1"/>
    </source>
</evidence>
<dbReference type="GO" id="GO:0070475">
    <property type="term" value="P:rRNA base methylation"/>
    <property type="evidence" value="ECO:0007669"/>
    <property type="project" value="TreeGrafter"/>
</dbReference>
<dbReference type="Pfam" id="PF20260">
    <property type="entry name" value="PUA_4"/>
    <property type="match status" value="1"/>
</dbReference>
<dbReference type="InterPro" id="IPR006700">
    <property type="entry name" value="RsmE"/>
</dbReference>
<dbReference type="PIRSF" id="PIRSF015601">
    <property type="entry name" value="MTase_slr0722"/>
    <property type="match status" value="1"/>
</dbReference>
<evidence type="ECO:0000256" key="8">
    <source>
        <dbReference type="ARBA" id="ARBA00025699"/>
    </source>
</evidence>
<evidence type="ECO:0000256" key="6">
    <source>
        <dbReference type="ARBA" id="ARBA00022679"/>
    </source>
</evidence>
<comment type="catalytic activity">
    <reaction evidence="9 10">
        <text>uridine(1498) in 16S rRNA + S-adenosyl-L-methionine = N(3)-methyluridine(1498) in 16S rRNA + S-adenosyl-L-homocysteine + H(+)</text>
        <dbReference type="Rhea" id="RHEA:42920"/>
        <dbReference type="Rhea" id="RHEA-COMP:10283"/>
        <dbReference type="Rhea" id="RHEA-COMP:10284"/>
        <dbReference type="ChEBI" id="CHEBI:15378"/>
        <dbReference type="ChEBI" id="CHEBI:57856"/>
        <dbReference type="ChEBI" id="CHEBI:59789"/>
        <dbReference type="ChEBI" id="CHEBI:65315"/>
        <dbReference type="ChEBI" id="CHEBI:74502"/>
        <dbReference type="EC" id="2.1.1.193"/>
    </reaction>
</comment>
<dbReference type="InterPro" id="IPR015947">
    <property type="entry name" value="PUA-like_sf"/>
</dbReference>
<reference evidence="13 14" key="1">
    <citation type="submission" date="2018-02" db="EMBL/GenBank/DDBJ databases">
        <title>Comparative genomes isolates from brazilian mangrove.</title>
        <authorList>
            <person name="Araujo J.E."/>
            <person name="Taketani R.G."/>
            <person name="Silva M.C.P."/>
            <person name="Loureco M.V."/>
            <person name="Andreote F.D."/>
        </authorList>
    </citation>
    <scope>NUCLEOTIDE SEQUENCE [LARGE SCALE GENOMIC DNA]</scope>
    <source>
        <strain evidence="13 14">HEX-2 MGV</strain>
    </source>
</reference>
<evidence type="ECO:0000256" key="7">
    <source>
        <dbReference type="ARBA" id="ARBA00022691"/>
    </source>
</evidence>
<sequence>MLAPTRRAFLPWDCFGRIRPQSSCIPDPRSRKPAMSERFFIEHPPTAAEVTFDEAESQHLAKVMRANAGDIVIGFDGRGIEYQIELTTVGKKKVVGTVRNQAEVSREAARHLTLAVALPKGDRQRWLVEKCVELGVARLIPLLTKRGVAQPVEKAIERLRRAVIEASKQCERNHLMVVEEGQSLAELLVSRPAASFLLHPSGETIHHDAILPASEVLAIIGPEGGFTDEEVAAAAEHGCQVVSLGPRILRVETAALAMATLVTALPRP</sequence>
<accession>A0A2S8FU79</accession>
<feature type="domain" description="Ribosomal RNA small subunit methyltransferase E PUA-like" evidence="12">
    <location>
        <begin position="53"/>
        <end position="97"/>
    </location>
</feature>
<keyword evidence="7 10" id="KW-0949">S-adenosyl-L-methionine</keyword>
<dbReference type="PANTHER" id="PTHR30027">
    <property type="entry name" value="RIBOSOMAL RNA SMALL SUBUNIT METHYLTRANSFERASE E"/>
    <property type="match status" value="1"/>
</dbReference>
<dbReference type="CDD" id="cd18084">
    <property type="entry name" value="RsmE-like"/>
    <property type="match status" value="1"/>
</dbReference>
<dbReference type="EC" id="2.1.1.193" evidence="10"/>
<dbReference type="InterPro" id="IPR046886">
    <property type="entry name" value="RsmE_MTase_dom"/>
</dbReference>
<comment type="similarity">
    <text evidence="2 10">Belongs to the RNA methyltransferase RsmE family.</text>
</comment>
<dbReference type="InterPro" id="IPR029026">
    <property type="entry name" value="tRNA_m1G_MTases_N"/>
</dbReference>
<keyword evidence="3 10" id="KW-0963">Cytoplasm</keyword>
<dbReference type="Proteomes" id="UP000240009">
    <property type="component" value="Unassembled WGS sequence"/>
</dbReference>
<proteinExistence type="inferred from homology"/>
<dbReference type="NCBIfam" id="TIGR00046">
    <property type="entry name" value="RsmE family RNA methyltransferase"/>
    <property type="match status" value="1"/>
</dbReference>
<evidence type="ECO:0000313" key="14">
    <source>
        <dbReference type="Proteomes" id="UP000240009"/>
    </source>
</evidence>
<organism evidence="13 14">
    <name type="scientific">Blastopirellula marina</name>
    <dbReference type="NCBI Taxonomy" id="124"/>
    <lineage>
        <taxon>Bacteria</taxon>
        <taxon>Pseudomonadati</taxon>
        <taxon>Planctomycetota</taxon>
        <taxon>Planctomycetia</taxon>
        <taxon>Pirellulales</taxon>
        <taxon>Pirellulaceae</taxon>
        <taxon>Blastopirellula</taxon>
    </lineage>
</organism>
<dbReference type="Pfam" id="PF04452">
    <property type="entry name" value="Methyltrans_RNA"/>
    <property type="match status" value="1"/>
</dbReference>
<keyword evidence="6 10" id="KW-0808">Transferase</keyword>
<evidence type="ECO:0000256" key="5">
    <source>
        <dbReference type="ARBA" id="ARBA00022603"/>
    </source>
</evidence>
<dbReference type="InterPro" id="IPR029028">
    <property type="entry name" value="Alpha/beta_knot_MTases"/>
</dbReference>
<comment type="function">
    <text evidence="8 10">Specifically methylates the N3 position of the uracil ring of uridine 1498 (m3U1498) in 16S rRNA. Acts on the fully assembled 30S ribosomal subunit.</text>
</comment>
<keyword evidence="5 10" id="KW-0489">Methyltransferase</keyword>
<evidence type="ECO:0000259" key="11">
    <source>
        <dbReference type="Pfam" id="PF04452"/>
    </source>
</evidence>
<gene>
    <name evidence="13" type="ORF">C5Y96_08775</name>
</gene>
<comment type="subcellular location">
    <subcellularLocation>
        <location evidence="1 10">Cytoplasm</location>
    </subcellularLocation>
</comment>
<dbReference type="SUPFAM" id="SSF88697">
    <property type="entry name" value="PUA domain-like"/>
    <property type="match status" value="1"/>
</dbReference>
<dbReference type="EMBL" id="PUIA01000026">
    <property type="protein sequence ID" value="PQO35738.1"/>
    <property type="molecule type" value="Genomic_DNA"/>
</dbReference>
<evidence type="ECO:0000259" key="12">
    <source>
        <dbReference type="Pfam" id="PF20260"/>
    </source>
</evidence>
<evidence type="ECO:0000256" key="1">
    <source>
        <dbReference type="ARBA" id="ARBA00004496"/>
    </source>
</evidence>
<feature type="domain" description="Ribosomal RNA small subunit methyltransferase E methyltransferase" evidence="11">
    <location>
        <begin position="108"/>
        <end position="262"/>
    </location>
</feature>
<evidence type="ECO:0000256" key="3">
    <source>
        <dbReference type="ARBA" id="ARBA00022490"/>
    </source>
</evidence>
<dbReference type="AlphaFoldDB" id="A0A2S8FU79"/>
<protein>
    <recommendedName>
        <fullName evidence="10">Ribosomal RNA small subunit methyltransferase E</fullName>
        <ecNumber evidence="10">2.1.1.193</ecNumber>
    </recommendedName>
</protein>
<dbReference type="InterPro" id="IPR046887">
    <property type="entry name" value="RsmE_PUA-like"/>
</dbReference>
<keyword evidence="4 10" id="KW-0698">rRNA processing</keyword>
<dbReference type="PANTHER" id="PTHR30027:SF3">
    <property type="entry name" value="16S RRNA (URACIL(1498)-N(3))-METHYLTRANSFERASE"/>
    <property type="match status" value="1"/>
</dbReference>
<dbReference type="GO" id="GO:0005737">
    <property type="term" value="C:cytoplasm"/>
    <property type="evidence" value="ECO:0007669"/>
    <property type="project" value="UniProtKB-SubCell"/>
</dbReference>
<dbReference type="GO" id="GO:0070042">
    <property type="term" value="F:rRNA (uridine-N3-)-methyltransferase activity"/>
    <property type="evidence" value="ECO:0007669"/>
    <property type="project" value="TreeGrafter"/>
</dbReference>
<dbReference type="Gene3D" id="3.40.1280.10">
    <property type="match status" value="1"/>
</dbReference>
<dbReference type="SUPFAM" id="SSF75217">
    <property type="entry name" value="alpha/beta knot"/>
    <property type="match status" value="1"/>
</dbReference>
<comment type="caution">
    <text evidence="13">The sequence shown here is derived from an EMBL/GenBank/DDBJ whole genome shotgun (WGS) entry which is preliminary data.</text>
</comment>